<evidence type="ECO:0000313" key="5">
    <source>
        <dbReference type="Proteomes" id="UP001224775"/>
    </source>
</evidence>
<feature type="compositionally biased region" description="Acidic residues" evidence="1">
    <location>
        <begin position="553"/>
        <end position="572"/>
    </location>
</feature>
<dbReference type="AlphaFoldDB" id="A0AAD8YHH5"/>
<reference evidence="4" key="1">
    <citation type="submission" date="2023-06" db="EMBL/GenBank/DDBJ databases">
        <title>Survivors Of The Sea: Transcriptome response of Skeletonema marinoi to long-term dormancy.</title>
        <authorList>
            <person name="Pinder M.I.M."/>
            <person name="Kourtchenko O."/>
            <person name="Robertson E.K."/>
            <person name="Larsson T."/>
            <person name="Maumus F."/>
            <person name="Osuna-Cruz C.M."/>
            <person name="Vancaester E."/>
            <person name="Stenow R."/>
            <person name="Vandepoele K."/>
            <person name="Ploug H."/>
            <person name="Bruchert V."/>
            <person name="Godhe A."/>
            <person name="Topel M."/>
        </authorList>
    </citation>
    <scope>NUCLEOTIDE SEQUENCE</scope>
    <source>
        <strain evidence="4">R05AC</strain>
    </source>
</reference>
<feature type="region of interest" description="Disordered" evidence="1">
    <location>
        <begin position="240"/>
        <end position="268"/>
    </location>
</feature>
<feature type="compositionally biased region" description="Polar residues" evidence="1">
    <location>
        <begin position="194"/>
        <end position="206"/>
    </location>
</feature>
<evidence type="ECO:0000313" key="4">
    <source>
        <dbReference type="EMBL" id="KAK1746631.1"/>
    </source>
</evidence>
<dbReference type="InterPro" id="IPR003903">
    <property type="entry name" value="UIM_dom"/>
</dbReference>
<keyword evidence="2" id="KW-0472">Membrane</keyword>
<feature type="compositionally biased region" description="Polar residues" evidence="1">
    <location>
        <begin position="91"/>
        <end position="101"/>
    </location>
</feature>
<proteinExistence type="predicted"/>
<dbReference type="Proteomes" id="UP001224775">
    <property type="component" value="Unassembled WGS sequence"/>
</dbReference>
<feature type="region of interest" description="Disordered" evidence="1">
    <location>
        <begin position="177"/>
        <end position="228"/>
    </location>
</feature>
<feature type="region of interest" description="Disordered" evidence="1">
    <location>
        <begin position="46"/>
        <end position="107"/>
    </location>
</feature>
<feature type="compositionally biased region" description="Polar residues" evidence="1">
    <location>
        <begin position="216"/>
        <end position="225"/>
    </location>
</feature>
<gene>
    <name evidence="4" type="ORF">QTG54_003238</name>
</gene>
<feature type="compositionally biased region" description="Low complexity" evidence="1">
    <location>
        <begin position="254"/>
        <end position="263"/>
    </location>
</feature>
<feature type="signal peptide" evidence="3">
    <location>
        <begin position="1"/>
        <end position="27"/>
    </location>
</feature>
<feature type="transmembrane region" description="Helical" evidence="2">
    <location>
        <begin position="284"/>
        <end position="307"/>
    </location>
</feature>
<feature type="compositionally biased region" description="Basic and acidic residues" evidence="1">
    <location>
        <begin position="501"/>
        <end position="516"/>
    </location>
</feature>
<evidence type="ECO:0000256" key="2">
    <source>
        <dbReference type="SAM" id="Phobius"/>
    </source>
</evidence>
<evidence type="ECO:0000256" key="3">
    <source>
        <dbReference type="SAM" id="SignalP"/>
    </source>
</evidence>
<keyword evidence="2" id="KW-1133">Transmembrane helix</keyword>
<feature type="compositionally biased region" description="Basic and acidic residues" evidence="1">
    <location>
        <begin position="52"/>
        <end position="61"/>
    </location>
</feature>
<sequence length="572" mass="61947">MLLMYKKNQVANCSMLLICLALYICGAANTNVEAAAMLRPVQHHQDSVPSSRELDQIEDTKAATPEWPDDDDDDDMGSIQNKQIVDHTENDSANAENATSELDNDETAIVSTQQASVGQDNGGEDEEIIPNEIIDSYENQEHDESNVVDTEKVDVENEDSNVDNTTLVMGEEIPSTEYHRSQSTVQNEAPADSTGETRSFAQSDNVKPTHNDQESENINTGNGNIVDNEINDGSDAATFEESGMENSNIEDRSVPPLDQVDPQQQPPPENTFVNYNEDEEEESFFAMIQSTLQVLFLAAFFSLGLVFRRRVLDRMGDHPSLNVSHAMQEEAIKVVTDLATWLSESRNDSNNIGGGYSMPTIVERGSSVRGSGSSRAETIPLATATDEEWGWDDEDVGGNLELSGVGGDNSNEEDDLAMAIAMSLSEPVKGGGSEIERPVDLVRKNSSSAPAPAPTIEVAVEKSSNDDLNQIAPPADTIEDLLGQMGSAGGPVISSFGQKGTKIEPKSKPKTTRNDTEDIFASMGLSSFPSTKTGPPQQQRNTSSSTLLKAESIDESDDWGDDGDLDDLLLED</sequence>
<feature type="chain" id="PRO_5042221943" evidence="3">
    <location>
        <begin position="28"/>
        <end position="572"/>
    </location>
</feature>
<evidence type="ECO:0000256" key="1">
    <source>
        <dbReference type="SAM" id="MobiDB-lite"/>
    </source>
</evidence>
<dbReference type="PROSITE" id="PS50330">
    <property type="entry name" value="UIM"/>
    <property type="match status" value="1"/>
</dbReference>
<keyword evidence="2" id="KW-0812">Transmembrane</keyword>
<name>A0AAD8YHH5_9STRA</name>
<keyword evidence="3" id="KW-0732">Signal</keyword>
<organism evidence="4 5">
    <name type="scientific">Skeletonema marinoi</name>
    <dbReference type="NCBI Taxonomy" id="267567"/>
    <lineage>
        <taxon>Eukaryota</taxon>
        <taxon>Sar</taxon>
        <taxon>Stramenopiles</taxon>
        <taxon>Ochrophyta</taxon>
        <taxon>Bacillariophyta</taxon>
        <taxon>Coscinodiscophyceae</taxon>
        <taxon>Thalassiosirophycidae</taxon>
        <taxon>Thalassiosirales</taxon>
        <taxon>Skeletonemataceae</taxon>
        <taxon>Skeletonema</taxon>
        <taxon>Skeletonema marinoi-dohrnii complex</taxon>
    </lineage>
</organism>
<comment type="caution">
    <text evidence="4">The sequence shown here is derived from an EMBL/GenBank/DDBJ whole genome shotgun (WGS) entry which is preliminary data.</text>
</comment>
<keyword evidence="5" id="KW-1185">Reference proteome</keyword>
<feature type="compositionally biased region" description="Acidic residues" evidence="1">
    <location>
        <begin position="67"/>
        <end position="76"/>
    </location>
</feature>
<feature type="compositionally biased region" description="Polar residues" evidence="1">
    <location>
        <begin position="524"/>
        <end position="547"/>
    </location>
</feature>
<accession>A0AAD8YHH5</accession>
<protein>
    <submittedName>
        <fullName evidence="4">Uncharacterized protein</fullName>
    </submittedName>
</protein>
<dbReference type="EMBL" id="JATAAI010000004">
    <property type="protein sequence ID" value="KAK1746631.1"/>
    <property type="molecule type" value="Genomic_DNA"/>
</dbReference>
<feature type="region of interest" description="Disordered" evidence="1">
    <location>
        <begin position="462"/>
        <end position="572"/>
    </location>
</feature>